<evidence type="ECO:0000313" key="2">
    <source>
        <dbReference type="EMBL" id="SDX01863.1"/>
    </source>
</evidence>
<reference evidence="2 4" key="1">
    <citation type="submission" date="2016-10" db="EMBL/GenBank/DDBJ databases">
        <authorList>
            <person name="de Groot N.N."/>
        </authorList>
    </citation>
    <scope>NUCLEOTIDE SEQUENCE [LARGE SCALE GENOMIC DNA]</scope>
    <source>
        <strain evidence="2 4">CGMCC 1.7059</strain>
    </source>
</reference>
<dbReference type="RefSeq" id="WP_091813193.1">
    <property type="nucleotide sequence ID" value="NZ_FNNE01000005.1"/>
</dbReference>
<dbReference type="AlphaFoldDB" id="A0A1H2Y9G2"/>
<dbReference type="EMBL" id="FNNE01000005">
    <property type="protein sequence ID" value="SDX01863.1"/>
    <property type="molecule type" value="Genomic_DNA"/>
</dbReference>
<keyword evidence="1" id="KW-0732">Signal</keyword>
<accession>A0A1H2Y9G2</accession>
<evidence type="ECO:0008006" key="5">
    <source>
        <dbReference type="Google" id="ProtNLM"/>
    </source>
</evidence>
<feature type="chain" id="PRO_5015065409" description="LTXXQ motif family protein" evidence="1">
    <location>
        <begin position="25"/>
        <end position="193"/>
    </location>
</feature>
<protein>
    <recommendedName>
        <fullName evidence="5">LTXXQ motif family protein</fullName>
    </recommendedName>
</protein>
<dbReference type="EMBL" id="FNNE01000010">
    <property type="protein sequence ID" value="SDX49348.1"/>
    <property type="molecule type" value="Genomic_DNA"/>
</dbReference>
<proteinExistence type="predicted"/>
<gene>
    <name evidence="2" type="ORF">SAMN04487960_105307</name>
    <name evidence="3" type="ORF">SAMN04487960_11037</name>
</gene>
<keyword evidence="4" id="KW-1185">Reference proteome</keyword>
<dbReference type="STRING" id="488533.SAMN04487960_105307"/>
<sequence>MNRLRIAGMALLTMLLLAAGHAVAETLTEQDVKNFINSLEALQELEGEFAELADDMNQEPDNGDPAIPDLGHLFSDAVGRMEGHPQFEQFSAIVKDNGFGNASDWGETGDRVFRAWMAIEMQGQSRAAHQDVANAIAEIDRNPSLTAEQKAQMKAMMQGAMSMMEQASDAPEADIRALRPHMEELRRVTSEDN</sequence>
<evidence type="ECO:0000256" key="1">
    <source>
        <dbReference type="SAM" id="SignalP"/>
    </source>
</evidence>
<dbReference type="Proteomes" id="UP000199675">
    <property type="component" value="Unassembled WGS sequence"/>
</dbReference>
<name>A0A1H2Y9G2_9GAMM</name>
<evidence type="ECO:0000313" key="4">
    <source>
        <dbReference type="Proteomes" id="UP000199675"/>
    </source>
</evidence>
<evidence type="ECO:0000313" key="3">
    <source>
        <dbReference type="EMBL" id="SDX49348.1"/>
    </source>
</evidence>
<feature type="signal peptide" evidence="1">
    <location>
        <begin position="1"/>
        <end position="24"/>
    </location>
</feature>
<organism evidence="2 4">
    <name type="scientific">Marinobacter mobilis</name>
    <dbReference type="NCBI Taxonomy" id="488533"/>
    <lineage>
        <taxon>Bacteria</taxon>
        <taxon>Pseudomonadati</taxon>
        <taxon>Pseudomonadota</taxon>
        <taxon>Gammaproteobacteria</taxon>
        <taxon>Pseudomonadales</taxon>
        <taxon>Marinobacteraceae</taxon>
        <taxon>Marinobacter</taxon>
    </lineage>
</organism>
<dbReference type="OrthoDB" id="6365487at2"/>